<dbReference type="GO" id="GO:0000127">
    <property type="term" value="C:transcription factor TFIIIC complex"/>
    <property type="evidence" value="ECO:0007669"/>
    <property type="project" value="TreeGrafter"/>
</dbReference>
<evidence type="ECO:0000313" key="3">
    <source>
        <dbReference type="EMBL" id="CAD6198035.1"/>
    </source>
</evidence>
<name>A0A8S1HN13_9PELO</name>
<keyword evidence="4" id="KW-1185">Reference proteome</keyword>
<gene>
    <name evidence="3" type="ORF">CAUJ_LOCUS13942</name>
</gene>
<feature type="compositionally biased region" description="Basic and acidic residues" evidence="2">
    <location>
        <begin position="147"/>
        <end position="161"/>
    </location>
</feature>
<dbReference type="Proteomes" id="UP000835052">
    <property type="component" value="Unassembled WGS sequence"/>
</dbReference>
<feature type="region of interest" description="Disordered" evidence="2">
    <location>
        <begin position="1"/>
        <end position="25"/>
    </location>
</feature>
<organism evidence="3 4">
    <name type="scientific">Caenorhabditis auriculariae</name>
    <dbReference type="NCBI Taxonomy" id="2777116"/>
    <lineage>
        <taxon>Eukaryota</taxon>
        <taxon>Metazoa</taxon>
        <taxon>Ecdysozoa</taxon>
        <taxon>Nematoda</taxon>
        <taxon>Chromadorea</taxon>
        <taxon>Rhabditida</taxon>
        <taxon>Rhabditina</taxon>
        <taxon>Rhabditomorpha</taxon>
        <taxon>Rhabditoidea</taxon>
        <taxon>Rhabditidae</taxon>
        <taxon>Peloderinae</taxon>
        <taxon>Caenorhabditis</taxon>
    </lineage>
</organism>
<dbReference type="EMBL" id="CAJGYM010000113">
    <property type="protein sequence ID" value="CAD6198035.1"/>
    <property type="molecule type" value="Genomic_DNA"/>
</dbReference>
<protein>
    <submittedName>
        <fullName evidence="3">Uncharacterized protein</fullName>
    </submittedName>
</protein>
<sequence length="1001" mass="114231">MDFSVLNNVEPAGTSRGGNENDDDGVDVLTAVENALGEHTNEQDDYINRFAEDGNLDYNDFMRITGGQTIEEELANNSAALEEEEEEEEVDIEDEEDFEGHVEDGEMPGTSNSSPEKKPEAPARASLPEFIRSIMDEMVSEGSSSRSVEKKPTPGSTHEKVANILKRTTQRSEETDQPTSVPNLSGTLKSELDAQEDAYESQRKRPVADKKSSKTLDALLGQANLLIARGDHENSLEMLMEVIRLDSRNSVAYRQVSTIYHMNGEVQRALQYGLLSAHLDSKTSAPEWIHWGDESKNLYMYEEAAACYSRALRSDQTSYEGYQKRIEMLDLLGLRPLAMRTRLQAAQMIDSSASGITFDWFQNLIKTLAQYYMTINDEERAIQALEAFVYRSMEFGRSADAQHDTLISMLILKGRFSAAATSILALCPGIQVFRCSDDQPAFTISHSNGSPLVVPFPPTVPIRFRIDDRFRTEMLARLIHCFIALGRLEIAKDLVNELLERDLSQSEIEPLALEIARVFISFDKQKLAKKFLDDLAQYDYYTEYSAEYWFIYGGIYMSAKEDELAMDAYERVLELNPSHVDSRITLSTLQQRAGFADRALDTLRGHDLDQCTQLPDERLLVRQADVLFERQEIDQFIHTTRLLLAPHFYEVHREMDQTGKKRNVRASGVGISLSNVLRSAAVNALVNTHWERLVRRLGQNAVKTGRNTDTLDISAIHDYSLKLIESLIDKKRFGDALVVCCYAFLQPRLYKKSDRMNTFHNLLYFCAIKAHSWTLAFEYIRWYHHYVTTTMSQLLPNDPNVLLRRVANAMNFVFVNSQNISYHRYIMRALAKAPESLALQTISGNNSLITGTYRHALGEYLRVHKNPDNQDDSLMCLMLSLTFTHMACKKDLSSRHLIALRGLAFMKRYAKNRKVKPEVFYNIGRMFHQMGLVHIAKHFYEKVLSADPPLVYYFDRDANEHSYHSKRYDLRPMAAHNLALIFKNSGNELAARDIYEKFLVV</sequence>
<feature type="compositionally biased region" description="Basic and acidic residues" evidence="2">
    <location>
        <begin position="200"/>
        <end position="212"/>
    </location>
</feature>
<feature type="region of interest" description="Disordered" evidence="2">
    <location>
        <begin position="76"/>
        <end position="123"/>
    </location>
</feature>
<feature type="repeat" description="TPR" evidence="1">
    <location>
        <begin position="546"/>
        <end position="579"/>
    </location>
</feature>
<dbReference type="PROSITE" id="PS50005">
    <property type="entry name" value="TPR"/>
    <property type="match status" value="2"/>
</dbReference>
<feature type="compositionally biased region" description="Polar residues" evidence="2">
    <location>
        <begin position="177"/>
        <end position="188"/>
    </location>
</feature>
<dbReference type="InterPro" id="IPR019734">
    <property type="entry name" value="TPR_rpt"/>
</dbReference>
<dbReference type="InterPro" id="IPR011990">
    <property type="entry name" value="TPR-like_helical_dom_sf"/>
</dbReference>
<evidence type="ECO:0000313" key="4">
    <source>
        <dbReference type="Proteomes" id="UP000835052"/>
    </source>
</evidence>
<dbReference type="OrthoDB" id="10256606at2759"/>
<dbReference type="SMART" id="SM00028">
    <property type="entry name" value="TPR"/>
    <property type="match status" value="6"/>
</dbReference>
<reference evidence="3" key="1">
    <citation type="submission" date="2020-10" db="EMBL/GenBank/DDBJ databases">
        <authorList>
            <person name="Kikuchi T."/>
        </authorList>
    </citation>
    <scope>NUCLEOTIDE SEQUENCE</scope>
    <source>
        <strain evidence="3">NKZ352</strain>
    </source>
</reference>
<evidence type="ECO:0000256" key="1">
    <source>
        <dbReference type="PROSITE-ProRule" id="PRU00339"/>
    </source>
</evidence>
<evidence type="ECO:0000256" key="2">
    <source>
        <dbReference type="SAM" id="MobiDB-lite"/>
    </source>
</evidence>
<dbReference type="PANTHER" id="PTHR23082">
    <property type="entry name" value="TRANSCRIPTION INITIATION FACTOR IIIC TFIIIC , POLYPEPTIDE 3-RELATED"/>
    <property type="match status" value="1"/>
</dbReference>
<feature type="region of interest" description="Disordered" evidence="2">
    <location>
        <begin position="138"/>
        <end position="212"/>
    </location>
</feature>
<proteinExistence type="predicted"/>
<accession>A0A8S1HN13</accession>
<comment type="caution">
    <text evidence="3">The sequence shown here is derived from an EMBL/GenBank/DDBJ whole genome shotgun (WGS) entry which is preliminary data.</text>
</comment>
<keyword evidence="1" id="KW-0802">TPR repeat</keyword>
<dbReference type="Pfam" id="PF13181">
    <property type="entry name" value="TPR_8"/>
    <property type="match status" value="2"/>
</dbReference>
<dbReference type="Gene3D" id="1.25.40.10">
    <property type="entry name" value="Tetratricopeptide repeat domain"/>
    <property type="match status" value="3"/>
</dbReference>
<feature type="compositionally biased region" description="Acidic residues" evidence="2">
    <location>
        <begin position="81"/>
        <end position="98"/>
    </location>
</feature>
<dbReference type="SUPFAM" id="SSF48452">
    <property type="entry name" value="TPR-like"/>
    <property type="match status" value="2"/>
</dbReference>
<dbReference type="AlphaFoldDB" id="A0A8S1HN13"/>
<dbReference type="InterPro" id="IPR039340">
    <property type="entry name" value="Tfc4/TFIIIC-102/Sfc4"/>
</dbReference>
<feature type="repeat" description="TPR" evidence="1">
    <location>
        <begin position="917"/>
        <end position="950"/>
    </location>
</feature>
<dbReference type="GO" id="GO:0006383">
    <property type="term" value="P:transcription by RNA polymerase III"/>
    <property type="evidence" value="ECO:0007669"/>
    <property type="project" value="InterPro"/>
</dbReference>
<dbReference type="PANTHER" id="PTHR23082:SF0">
    <property type="entry name" value="GENERAL TRANSCRIPTION FACTOR 3C POLYPEPTIDE 3"/>
    <property type="match status" value="1"/>
</dbReference>